<organism evidence="3 4">
    <name type="scientific">Pythium insidiosum</name>
    <name type="common">Pythiosis disease agent</name>
    <dbReference type="NCBI Taxonomy" id="114742"/>
    <lineage>
        <taxon>Eukaryota</taxon>
        <taxon>Sar</taxon>
        <taxon>Stramenopiles</taxon>
        <taxon>Oomycota</taxon>
        <taxon>Peronosporomycetes</taxon>
        <taxon>Pythiales</taxon>
        <taxon>Pythiaceae</taxon>
        <taxon>Pythium</taxon>
    </lineage>
</organism>
<proteinExistence type="predicted"/>
<evidence type="ECO:0000313" key="4">
    <source>
        <dbReference type="Proteomes" id="UP001209570"/>
    </source>
</evidence>
<protein>
    <recommendedName>
        <fullName evidence="5">Transmembrane protein</fullName>
    </recommendedName>
</protein>
<feature type="transmembrane region" description="Helical" evidence="2">
    <location>
        <begin position="512"/>
        <end position="533"/>
    </location>
</feature>
<comment type="caution">
    <text evidence="3">The sequence shown here is derived from an EMBL/GenBank/DDBJ whole genome shotgun (WGS) entry which is preliminary data.</text>
</comment>
<dbReference type="Proteomes" id="UP001209570">
    <property type="component" value="Unassembled WGS sequence"/>
</dbReference>
<evidence type="ECO:0000313" key="3">
    <source>
        <dbReference type="EMBL" id="KAJ0401819.1"/>
    </source>
</evidence>
<keyword evidence="2" id="KW-1133">Transmembrane helix</keyword>
<feature type="transmembrane region" description="Helical" evidence="2">
    <location>
        <begin position="34"/>
        <end position="58"/>
    </location>
</feature>
<keyword evidence="2" id="KW-0472">Membrane</keyword>
<feature type="region of interest" description="Disordered" evidence="1">
    <location>
        <begin position="814"/>
        <end position="862"/>
    </location>
</feature>
<feature type="transmembrane region" description="Helical" evidence="2">
    <location>
        <begin position="330"/>
        <end position="356"/>
    </location>
</feature>
<gene>
    <name evidence="3" type="ORF">P43SY_006374</name>
</gene>
<feature type="compositionally biased region" description="Acidic residues" evidence="1">
    <location>
        <begin position="816"/>
        <end position="853"/>
    </location>
</feature>
<keyword evidence="2" id="KW-0812">Transmembrane</keyword>
<sequence>MTAAAAKKYGGPRQRAKQLRQLRPAQILHLVHRVLIFAAAIYYIRLAFGATIAAVDLLRGRDNPSLRSSVLEFNVIRTLVGTASLRQSPLVVNGLRNSTTPVNGTLYVSASEQSFAVCSTIPSTQLPVFSDPFLRSLFKAVSDGTSYDIEALAPSAVELIAPVVDCSPSAFFKDDSTTARFFFLARSKTDTESVQLVVISMSNQQYRIPLQSEIGSAGVATVQIVSDMRASRIDHHFIVSIGYPFEAFNFRVYQAINKTTTGEWTLRAVPSRPQELPKLLITSSRSGFFIKAESEQSNVNSATWMIYTDPHLVVQRWEWRKTAILHDSWAWVHSVQFFIGMGVLSNLAILLLATYRNFQAGKIWVGDAFVSLSTSQLANGVLVLLSWFMNEYWSLHEFAFFVGREVSNGEAMQIYPDHMCADLLTLYMAGCGLIGRLLRERIDPVLAVTGFLIGYHLRVKIIRAVPSVASRISKYSDEAYMKGIYEPLDGQSDISPMNLFSSHPIGERSYRFVFACLFPIYATLVLIIAYALARKLYHHLRPQSVHVLHTTGGTATSDKAEALVAQKRVYTIFELATGAELENRFGLVADYESSHHDTASSPGLLLPAAQRAAANGHIAVLQWITSVVPVELLPPTVFEWAVRRDQVAVADWLWATSDVLHGEGHMAQNLWETHREWFGHADVWHCAYKSSRWDVVQWALTHRVPASRPLTRDSIGEVEFSRDKDVLVPVFICEWLDACGIDDSMSYVWETPVRAAVVKQDLEVLEWLSVHRPESYSRVDVLNLAIENSSAQVAEWLILDRDQRFNVDVDGHIDEAEGNLDSDENDDDSDEDDDNSDEDDDEDEDADDDEEDSQYEKGKGDEVCMFPWGERSSIAALQELVLSRMDDWRVMVVLDDRYSRDTAIFYIGRMKTTKRWLGLVGERQ</sequence>
<accession>A0AAD5M4J5</accession>
<dbReference type="InterPro" id="IPR036770">
    <property type="entry name" value="Ankyrin_rpt-contain_sf"/>
</dbReference>
<evidence type="ECO:0000256" key="2">
    <source>
        <dbReference type="SAM" id="Phobius"/>
    </source>
</evidence>
<keyword evidence="4" id="KW-1185">Reference proteome</keyword>
<dbReference type="Gene3D" id="1.25.40.20">
    <property type="entry name" value="Ankyrin repeat-containing domain"/>
    <property type="match status" value="1"/>
</dbReference>
<evidence type="ECO:0000256" key="1">
    <source>
        <dbReference type="SAM" id="MobiDB-lite"/>
    </source>
</evidence>
<evidence type="ECO:0008006" key="5">
    <source>
        <dbReference type="Google" id="ProtNLM"/>
    </source>
</evidence>
<reference evidence="3" key="1">
    <citation type="submission" date="2021-12" db="EMBL/GenBank/DDBJ databases">
        <title>Prjna785345.</title>
        <authorList>
            <person name="Rujirawat T."/>
            <person name="Krajaejun T."/>
        </authorList>
    </citation>
    <scope>NUCLEOTIDE SEQUENCE</scope>
    <source>
        <strain evidence="3">Pi057C3</strain>
    </source>
</reference>
<name>A0AAD5M4J5_PYTIN</name>
<dbReference type="AlphaFoldDB" id="A0AAD5M4J5"/>
<dbReference type="EMBL" id="JAKCXM010000117">
    <property type="protein sequence ID" value="KAJ0401819.1"/>
    <property type="molecule type" value="Genomic_DNA"/>
</dbReference>